<sequence length="55" mass="6396">MLEVSWLVGILFSFFPSFNCNLPNVLWWNVGMIICWCLDPCLTTTKKRCTGLNLR</sequence>
<evidence type="ECO:0000313" key="2">
    <source>
        <dbReference type="Proteomes" id="UP000325395"/>
    </source>
</evidence>
<gene>
    <name evidence="1" type="ORF">BDV36DRAFT_40624</name>
</gene>
<name>A0ABQ6W7H8_9EURO</name>
<proteinExistence type="predicted"/>
<reference evidence="1 2" key="1">
    <citation type="submission" date="2019-04" db="EMBL/GenBank/DDBJ databases">
        <authorList>
            <consortium name="DOE Joint Genome Institute"/>
            <person name="Mondo S."/>
            <person name="Kjaerbolling I."/>
            <person name="Vesth T."/>
            <person name="Frisvad J.C."/>
            <person name="Nybo J.L."/>
            <person name="Theobald S."/>
            <person name="Kildgaard S."/>
            <person name="Isbrandt T."/>
            <person name="Kuo A."/>
            <person name="Sato A."/>
            <person name="Lyhne E.K."/>
            <person name="Kogle M.E."/>
            <person name="Wiebenga A."/>
            <person name="Kun R.S."/>
            <person name="Lubbers R.J."/>
            <person name="Makela M.R."/>
            <person name="Barry K."/>
            <person name="Chovatia M."/>
            <person name="Clum A."/>
            <person name="Daum C."/>
            <person name="Haridas S."/>
            <person name="He G."/>
            <person name="LaButti K."/>
            <person name="Lipzen A."/>
            <person name="Riley R."/>
            <person name="Salamov A."/>
            <person name="Simmons B.A."/>
            <person name="Magnuson J.K."/>
            <person name="Henrissat B."/>
            <person name="Mortensen U.H."/>
            <person name="Larsen T.O."/>
            <person name="Devries R.P."/>
            <person name="Grigoriev I.V."/>
            <person name="Machida M."/>
            <person name="Baker S.E."/>
            <person name="Andersen M.R."/>
            <person name="Cantor M.N."/>
            <person name="Hua S.X."/>
        </authorList>
    </citation>
    <scope>NUCLEOTIDE SEQUENCE [LARGE SCALE GENOMIC DNA]</scope>
    <source>
        <strain evidence="1 2">CBS 117616</strain>
    </source>
</reference>
<evidence type="ECO:0000313" key="1">
    <source>
        <dbReference type="EMBL" id="KAE8413100.1"/>
    </source>
</evidence>
<dbReference type="EMBL" id="ML735815">
    <property type="protein sequence ID" value="KAE8413100.1"/>
    <property type="molecule type" value="Genomic_DNA"/>
</dbReference>
<keyword evidence="2" id="KW-1185">Reference proteome</keyword>
<organism evidence="1 2">
    <name type="scientific">Aspergillus pseudocaelatus</name>
    <dbReference type="NCBI Taxonomy" id="1825620"/>
    <lineage>
        <taxon>Eukaryota</taxon>
        <taxon>Fungi</taxon>
        <taxon>Dikarya</taxon>
        <taxon>Ascomycota</taxon>
        <taxon>Pezizomycotina</taxon>
        <taxon>Eurotiomycetes</taxon>
        <taxon>Eurotiomycetidae</taxon>
        <taxon>Eurotiales</taxon>
        <taxon>Aspergillaceae</taxon>
        <taxon>Aspergillus</taxon>
        <taxon>Aspergillus subgen. Circumdati</taxon>
    </lineage>
</organism>
<accession>A0ABQ6W7H8</accession>
<dbReference type="Proteomes" id="UP000325395">
    <property type="component" value="Unassembled WGS sequence"/>
</dbReference>
<protein>
    <submittedName>
        <fullName evidence="1">Uncharacterized protein</fullName>
    </submittedName>
</protein>